<dbReference type="PROSITE" id="PS50166">
    <property type="entry name" value="IMPORTIN_B_NT"/>
    <property type="match status" value="1"/>
</dbReference>
<keyword evidence="7" id="KW-0539">Nucleus</keyword>
<dbReference type="Gene3D" id="1.25.10.10">
    <property type="entry name" value="Leucine-rich Repeat Variant"/>
    <property type="match status" value="1"/>
</dbReference>
<gene>
    <name evidence="9" type="ORF">ACA1_057070</name>
</gene>
<dbReference type="PANTHER" id="PTHR12596:SF2">
    <property type="entry name" value="EXPORTIN-7 ISOFORM X1"/>
    <property type="match status" value="1"/>
</dbReference>
<evidence type="ECO:0000256" key="2">
    <source>
        <dbReference type="ARBA" id="ARBA00004496"/>
    </source>
</evidence>
<reference evidence="9 10" key="1">
    <citation type="journal article" date="2013" name="Genome Biol.">
        <title>Genome of Acanthamoeba castellanii highlights extensive lateral gene transfer and early evolution of tyrosine kinase signaling.</title>
        <authorList>
            <person name="Clarke M."/>
            <person name="Lohan A.J."/>
            <person name="Liu B."/>
            <person name="Lagkouvardos I."/>
            <person name="Roy S."/>
            <person name="Zafar N."/>
            <person name="Bertelli C."/>
            <person name="Schilde C."/>
            <person name="Kianianmomeni A."/>
            <person name="Burglin T.R."/>
            <person name="Frech C."/>
            <person name="Turcotte B."/>
            <person name="Kopec K.O."/>
            <person name="Synnott J.M."/>
            <person name="Choo C."/>
            <person name="Paponov I."/>
            <person name="Finkler A."/>
            <person name="Soon Heng Tan C."/>
            <person name="Hutchins A.P."/>
            <person name="Weinmeier T."/>
            <person name="Rattei T."/>
            <person name="Chu J.S."/>
            <person name="Gimenez G."/>
            <person name="Irimia M."/>
            <person name="Rigden D.J."/>
            <person name="Fitzpatrick D.A."/>
            <person name="Lorenzo-Morales J."/>
            <person name="Bateman A."/>
            <person name="Chiu C.H."/>
            <person name="Tang P."/>
            <person name="Hegemann P."/>
            <person name="Fromm H."/>
            <person name="Raoult D."/>
            <person name="Greub G."/>
            <person name="Miranda-Saavedra D."/>
            <person name="Chen N."/>
            <person name="Nash P."/>
            <person name="Ginger M.L."/>
            <person name="Horn M."/>
            <person name="Schaap P."/>
            <person name="Caler L."/>
            <person name="Loftus B."/>
        </authorList>
    </citation>
    <scope>NUCLEOTIDE SEQUENCE [LARGE SCALE GENOMIC DNA]</scope>
    <source>
        <strain evidence="9 10">Neff</strain>
    </source>
</reference>
<dbReference type="PANTHER" id="PTHR12596">
    <property type="entry name" value="EXPORTIN 4,7-RELATED"/>
    <property type="match status" value="1"/>
</dbReference>
<evidence type="ECO:0000313" key="9">
    <source>
        <dbReference type="EMBL" id="ELR17075.1"/>
    </source>
</evidence>
<dbReference type="GO" id="GO:0031267">
    <property type="term" value="F:small GTPase binding"/>
    <property type="evidence" value="ECO:0007669"/>
    <property type="project" value="InterPro"/>
</dbReference>
<evidence type="ECO:0000256" key="4">
    <source>
        <dbReference type="ARBA" id="ARBA00022448"/>
    </source>
</evidence>
<comment type="subcellular location">
    <subcellularLocation>
        <location evidence="2">Cytoplasm</location>
    </subcellularLocation>
    <subcellularLocation>
        <location evidence="1">Nucleus</location>
    </subcellularLocation>
</comment>
<comment type="similarity">
    <text evidence="3">Belongs to the exportin family.</text>
</comment>
<dbReference type="InterPro" id="IPR011989">
    <property type="entry name" value="ARM-like"/>
</dbReference>
<evidence type="ECO:0000256" key="7">
    <source>
        <dbReference type="ARBA" id="ARBA00023242"/>
    </source>
</evidence>
<evidence type="ECO:0000313" key="10">
    <source>
        <dbReference type="Proteomes" id="UP000011083"/>
    </source>
</evidence>
<dbReference type="InterPro" id="IPR016024">
    <property type="entry name" value="ARM-type_fold"/>
</dbReference>
<accession>L8GVN9</accession>
<protein>
    <submittedName>
        <fullName evidence="9">Exportin 7, putative</fullName>
    </submittedName>
</protein>
<evidence type="ECO:0000256" key="3">
    <source>
        <dbReference type="ARBA" id="ARBA00009466"/>
    </source>
</evidence>
<dbReference type="InterPro" id="IPR001494">
    <property type="entry name" value="Importin-beta_N"/>
</dbReference>
<dbReference type="Pfam" id="PF03810">
    <property type="entry name" value="IBN_N"/>
    <property type="match status" value="1"/>
</dbReference>
<dbReference type="Proteomes" id="UP000011083">
    <property type="component" value="Unassembled WGS sequence"/>
</dbReference>
<evidence type="ECO:0000256" key="6">
    <source>
        <dbReference type="ARBA" id="ARBA00022927"/>
    </source>
</evidence>
<dbReference type="AlphaFoldDB" id="L8GVN9"/>
<dbReference type="KEGG" id="acan:ACA1_057070"/>
<evidence type="ECO:0000256" key="1">
    <source>
        <dbReference type="ARBA" id="ARBA00004123"/>
    </source>
</evidence>
<dbReference type="GO" id="GO:0006611">
    <property type="term" value="P:protein export from nucleus"/>
    <property type="evidence" value="ECO:0007669"/>
    <property type="project" value="TreeGrafter"/>
</dbReference>
<dbReference type="OrthoDB" id="244158at2759"/>
<evidence type="ECO:0000256" key="5">
    <source>
        <dbReference type="ARBA" id="ARBA00022490"/>
    </source>
</evidence>
<evidence type="ECO:0000259" key="8">
    <source>
        <dbReference type="PROSITE" id="PS50166"/>
    </source>
</evidence>
<proteinExistence type="inferred from homology"/>
<keyword evidence="10" id="KW-1185">Reference proteome</keyword>
<dbReference type="GO" id="GO:0005737">
    <property type="term" value="C:cytoplasm"/>
    <property type="evidence" value="ECO:0007669"/>
    <property type="project" value="UniProtKB-SubCell"/>
</dbReference>
<dbReference type="GeneID" id="14918041"/>
<dbReference type="GO" id="GO:0005643">
    <property type="term" value="C:nuclear pore"/>
    <property type="evidence" value="ECO:0007669"/>
    <property type="project" value="TreeGrafter"/>
</dbReference>
<organism evidence="9 10">
    <name type="scientific">Acanthamoeba castellanii (strain ATCC 30010 / Neff)</name>
    <dbReference type="NCBI Taxonomy" id="1257118"/>
    <lineage>
        <taxon>Eukaryota</taxon>
        <taxon>Amoebozoa</taxon>
        <taxon>Discosea</taxon>
        <taxon>Longamoebia</taxon>
        <taxon>Centramoebida</taxon>
        <taxon>Acanthamoebidae</taxon>
        <taxon>Acanthamoeba</taxon>
    </lineage>
</organism>
<dbReference type="InterPro" id="IPR044189">
    <property type="entry name" value="XPO4/7-like"/>
</dbReference>
<dbReference type="SUPFAM" id="SSF48371">
    <property type="entry name" value="ARM repeat"/>
    <property type="match status" value="1"/>
</dbReference>
<dbReference type="STRING" id="1257118.L8GVN9"/>
<name>L8GVN9_ACACF</name>
<feature type="domain" description="Importin N-terminal" evidence="8">
    <location>
        <begin position="51"/>
        <end position="99"/>
    </location>
</feature>
<dbReference type="EMBL" id="KB007974">
    <property type="protein sequence ID" value="ELR17075.1"/>
    <property type="molecule type" value="Genomic_DNA"/>
</dbReference>
<dbReference type="VEuPathDB" id="AmoebaDB:ACA1_057070"/>
<dbReference type="GO" id="GO:0005049">
    <property type="term" value="F:nuclear export signal receptor activity"/>
    <property type="evidence" value="ECO:0007669"/>
    <property type="project" value="InterPro"/>
</dbReference>
<keyword evidence="4" id="KW-0813">Transport</keyword>
<sequence>MNASDLATFEALSEKLYTSNQAQDREQAGRLLHLFVQPPAKLDFSLLTQAQFVLDHSSSRYALVLAATALSKVIGDHWPALPSQTRLGLRTYLLNLMGTKGTTLDDFVAIALVKLVCLVLKLSWMENAEQTKEIMQRLGQCLCHIATWACASWVTW</sequence>
<keyword evidence="6" id="KW-0653">Protein transport</keyword>
<dbReference type="RefSeq" id="XP_004339088.1">
    <property type="nucleotide sequence ID" value="XM_004339040.1"/>
</dbReference>
<keyword evidence="5" id="KW-0963">Cytoplasm</keyword>